<evidence type="ECO:0000313" key="3">
    <source>
        <dbReference type="Proteomes" id="UP001605036"/>
    </source>
</evidence>
<sequence>MNRPTTRSRIRALNFDSVDNDEEDKDEDKEFIDDSEVDKYHFTLAQMVAEMTSPVSELRPLVSPDVPILQPVALASP</sequence>
<dbReference type="EMBL" id="JBHFFA010000001">
    <property type="protein sequence ID" value="KAL2651348.1"/>
    <property type="molecule type" value="Genomic_DNA"/>
</dbReference>
<gene>
    <name evidence="2" type="ORF">R1flu_019476</name>
</gene>
<protein>
    <submittedName>
        <fullName evidence="2">Uncharacterized protein</fullName>
    </submittedName>
</protein>
<evidence type="ECO:0000313" key="2">
    <source>
        <dbReference type="EMBL" id="KAL2651348.1"/>
    </source>
</evidence>
<reference evidence="2 3" key="1">
    <citation type="submission" date="2024-09" db="EMBL/GenBank/DDBJ databases">
        <title>Chromosome-scale assembly of Riccia fluitans.</title>
        <authorList>
            <person name="Paukszto L."/>
            <person name="Sawicki J."/>
            <person name="Karawczyk K."/>
            <person name="Piernik-Szablinska J."/>
            <person name="Szczecinska M."/>
            <person name="Mazdziarz M."/>
        </authorList>
    </citation>
    <scope>NUCLEOTIDE SEQUENCE [LARGE SCALE GENOMIC DNA]</scope>
    <source>
        <strain evidence="2">Rf_01</strain>
        <tissue evidence="2">Aerial parts of the thallus</tissue>
    </source>
</reference>
<evidence type="ECO:0000256" key="1">
    <source>
        <dbReference type="SAM" id="MobiDB-lite"/>
    </source>
</evidence>
<organism evidence="2 3">
    <name type="scientific">Riccia fluitans</name>
    <dbReference type="NCBI Taxonomy" id="41844"/>
    <lineage>
        <taxon>Eukaryota</taxon>
        <taxon>Viridiplantae</taxon>
        <taxon>Streptophyta</taxon>
        <taxon>Embryophyta</taxon>
        <taxon>Marchantiophyta</taxon>
        <taxon>Marchantiopsida</taxon>
        <taxon>Marchantiidae</taxon>
        <taxon>Marchantiales</taxon>
        <taxon>Ricciaceae</taxon>
        <taxon>Riccia</taxon>
    </lineage>
</organism>
<comment type="caution">
    <text evidence="2">The sequence shown here is derived from an EMBL/GenBank/DDBJ whole genome shotgun (WGS) entry which is preliminary data.</text>
</comment>
<accession>A0ABD1ZIY9</accession>
<feature type="compositionally biased region" description="Basic residues" evidence="1">
    <location>
        <begin position="1"/>
        <end position="10"/>
    </location>
</feature>
<feature type="region of interest" description="Disordered" evidence="1">
    <location>
        <begin position="1"/>
        <end position="31"/>
    </location>
</feature>
<dbReference type="Proteomes" id="UP001605036">
    <property type="component" value="Unassembled WGS sequence"/>
</dbReference>
<keyword evidence="3" id="KW-1185">Reference proteome</keyword>
<feature type="compositionally biased region" description="Acidic residues" evidence="1">
    <location>
        <begin position="18"/>
        <end position="31"/>
    </location>
</feature>
<dbReference type="AlphaFoldDB" id="A0ABD1ZIY9"/>
<proteinExistence type="predicted"/>
<name>A0ABD1ZIY9_9MARC</name>